<dbReference type="Proteomes" id="UP001195483">
    <property type="component" value="Unassembled WGS sequence"/>
</dbReference>
<comment type="caution">
    <text evidence="2">The sequence shown here is derived from an EMBL/GenBank/DDBJ whole genome shotgun (WGS) entry which is preliminary data.</text>
</comment>
<accession>A0AAE0VX55</accession>
<evidence type="ECO:0000256" key="1">
    <source>
        <dbReference type="SAM" id="MobiDB-lite"/>
    </source>
</evidence>
<protein>
    <submittedName>
        <fullName evidence="2">Uncharacterized protein</fullName>
    </submittedName>
</protein>
<proteinExistence type="predicted"/>
<sequence>MKRKQTQRDKQTEEAGQARSANRKDVIFNPGENRRPIADHHIVHVNMSRFYGKEESIDEFFIHFEKLLCVPVSAVDTMSKSRQAK</sequence>
<reference evidence="2" key="3">
    <citation type="submission" date="2023-05" db="EMBL/GenBank/DDBJ databases">
        <authorList>
            <person name="Smith C.H."/>
        </authorList>
    </citation>
    <scope>NUCLEOTIDE SEQUENCE</scope>
    <source>
        <strain evidence="2">CHS0354</strain>
        <tissue evidence="2">Mantle</tissue>
    </source>
</reference>
<feature type="region of interest" description="Disordered" evidence="1">
    <location>
        <begin position="1"/>
        <end position="34"/>
    </location>
</feature>
<dbReference type="EMBL" id="JAEAOA010000551">
    <property type="protein sequence ID" value="KAK3592472.1"/>
    <property type="molecule type" value="Genomic_DNA"/>
</dbReference>
<dbReference type="AlphaFoldDB" id="A0AAE0VX55"/>
<name>A0AAE0VX55_9BIVA</name>
<gene>
    <name evidence="2" type="ORF">CHS0354_008281</name>
</gene>
<keyword evidence="3" id="KW-1185">Reference proteome</keyword>
<feature type="compositionally biased region" description="Basic and acidic residues" evidence="1">
    <location>
        <begin position="1"/>
        <end position="13"/>
    </location>
</feature>
<evidence type="ECO:0000313" key="2">
    <source>
        <dbReference type="EMBL" id="KAK3592472.1"/>
    </source>
</evidence>
<feature type="compositionally biased region" description="Basic and acidic residues" evidence="1">
    <location>
        <begin position="22"/>
        <end position="34"/>
    </location>
</feature>
<reference evidence="2" key="1">
    <citation type="journal article" date="2021" name="Genome Biol. Evol.">
        <title>A High-Quality Reference Genome for a Parasitic Bivalve with Doubly Uniparental Inheritance (Bivalvia: Unionida).</title>
        <authorList>
            <person name="Smith C.H."/>
        </authorList>
    </citation>
    <scope>NUCLEOTIDE SEQUENCE</scope>
    <source>
        <strain evidence="2">CHS0354</strain>
    </source>
</reference>
<evidence type="ECO:0000313" key="3">
    <source>
        <dbReference type="Proteomes" id="UP001195483"/>
    </source>
</evidence>
<reference evidence="2" key="2">
    <citation type="journal article" date="2021" name="Genome Biol. Evol.">
        <title>Developing a high-quality reference genome for a parasitic bivalve with doubly uniparental inheritance (Bivalvia: Unionida).</title>
        <authorList>
            <person name="Smith C.H."/>
        </authorList>
    </citation>
    <scope>NUCLEOTIDE SEQUENCE</scope>
    <source>
        <strain evidence="2">CHS0354</strain>
        <tissue evidence="2">Mantle</tissue>
    </source>
</reference>
<organism evidence="2 3">
    <name type="scientific">Potamilus streckersoni</name>
    <dbReference type="NCBI Taxonomy" id="2493646"/>
    <lineage>
        <taxon>Eukaryota</taxon>
        <taxon>Metazoa</taxon>
        <taxon>Spiralia</taxon>
        <taxon>Lophotrochozoa</taxon>
        <taxon>Mollusca</taxon>
        <taxon>Bivalvia</taxon>
        <taxon>Autobranchia</taxon>
        <taxon>Heteroconchia</taxon>
        <taxon>Palaeoheterodonta</taxon>
        <taxon>Unionida</taxon>
        <taxon>Unionoidea</taxon>
        <taxon>Unionidae</taxon>
        <taxon>Ambleminae</taxon>
        <taxon>Lampsilini</taxon>
        <taxon>Potamilus</taxon>
    </lineage>
</organism>